<feature type="domain" description="Calcium-activated chloride channel N-terminal" evidence="3">
    <location>
        <begin position="37"/>
        <end position="286"/>
    </location>
</feature>
<dbReference type="AlphaFoldDB" id="A0A7R8WYZ7"/>
<dbReference type="SUPFAM" id="SSF49265">
    <property type="entry name" value="Fibronectin type III"/>
    <property type="match status" value="1"/>
</dbReference>
<feature type="compositionally biased region" description="Basic residues" evidence="1">
    <location>
        <begin position="1134"/>
        <end position="1143"/>
    </location>
</feature>
<name>A0A7R8WYZ7_9CRUS</name>
<dbReference type="InterPro" id="IPR036116">
    <property type="entry name" value="FN3_sf"/>
</dbReference>
<dbReference type="OrthoDB" id="687730at2759"/>
<dbReference type="CDD" id="cd00063">
    <property type="entry name" value="FN3"/>
    <property type="match status" value="1"/>
</dbReference>
<feature type="region of interest" description="Disordered" evidence="1">
    <location>
        <begin position="971"/>
        <end position="995"/>
    </location>
</feature>
<accession>A0A7R8WYZ7</accession>
<organism evidence="4">
    <name type="scientific">Darwinula stevensoni</name>
    <dbReference type="NCBI Taxonomy" id="69355"/>
    <lineage>
        <taxon>Eukaryota</taxon>
        <taxon>Metazoa</taxon>
        <taxon>Ecdysozoa</taxon>
        <taxon>Arthropoda</taxon>
        <taxon>Crustacea</taxon>
        <taxon>Oligostraca</taxon>
        <taxon>Ostracoda</taxon>
        <taxon>Podocopa</taxon>
        <taxon>Podocopida</taxon>
        <taxon>Darwinulocopina</taxon>
        <taxon>Darwinuloidea</taxon>
        <taxon>Darwinulidae</taxon>
        <taxon>Darwinula</taxon>
    </lineage>
</organism>
<proteinExistence type="predicted"/>
<keyword evidence="5" id="KW-1185">Reference proteome</keyword>
<evidence type="ECO:0000256" key="1">
    <source>
        <dbReference type="SAM" id="MobiDB-lite"/>
    </source>
</evidence>
<feature type="transmembrane region" description="Helical" evidence="2">
    <location>
        <begin position="934"/>
        <end position="957"/>
    </location>
</feature>
<gene>
    <name evidence="4" type="ORF">DSTB1V02_LOCUS850</name>
</gene>
<evidence type="ECO:0000313" key="5">
    <source>
        <dbReference type="Proteomes" id="UP000677054"/>
    </source>
</evidence>
<keyword evidence="2" id="KW-1133">Transmembrane helix</keyword>
<evidence type="ECO:0000313" key="4">
    <source>
        <dbReference type="EMBL" id="CAD7240845.1"/>
    </source>
</evidence>
<feature type="region of interest" description="Disordered" evidence="1">
    <location>
        <begin position="1050"/>
        <end position="1143"/>
    </location>
</feature>
<feature type="compositionally biased region" description="Low complexity" evidence="1">
    <location>
        <begin position="1107"/>
        <end position="1116"/>
    </location>
</feature>
<feature type="compositionally biased region" description="Pro residues" evidence="1">
    <location>
        <begin position="1096"/>
        <end position="1106"/>
    </location>
</feature>
<dbReference type="EMBL" id="LR899584">
    <property type="protein sequence ID" value="CAD7240845.1"/>
    <property type="molecule type" value="Genomic_DNA"/>
</dbReference>
<reference evidence="4" key="1">
    <citation type="submission" date="2020-11" db="EMBL/GenBank/DDBJ databases">
        <authorList>
            <person name="Tran Van P."/>
        </authorList>
    </citation>
    <scope>NUCLEOTIDE SEQUENCE</scope>
</reference>
<keyword evidence="2" id="KW-0472">Membrane</keyword>
<dbReference type="EMBL" id="CAJPEV010000067">
    <property type="protein sequence ID" value="CAG0879993.1"/>
    <property type="molecule type" value="Genomic_DNA"/>
</dbReference>
<protein>
    <recommendedName>
        <fullName evidence="3">Calcium-activated chloride channel N-terminal domain-containing protein</fullName>
    </recommendedName>
</protein>
<dbReference type="InterPro" id="IPR003961">
    <property type="entry name" value="FN3_dom"/>
</dbReference>
<keyword evidence="2" id="KW-0812">Transmembrane</keyword>
<feature type="compositionally biased region" description="Basic and acidic residues" evidence="1">
    <location>
        <begin position="981"/>
        <end position="992"/>
    </location>
</feature>
<feature type="transmembrane region" description="Helical" evidence="2">
    <location>
        <begin position="12"/>
        <end position="31"/>
    </location>
</feature>
<sequence>MEFSSKNQKMSVIVNVLVTVLVVFVVTLVSGKDRLTVERGGYEGVFIALHPDLDQSLCVNLKENIEKTITEASNVLKHATGDILHFKTVNVVVPRNWTQCRIITQGKLPARFESADVRIVNERHPLYGDDPWTFQYGPCETPGKFIQFTGRYFRDSSVDLHEIRGKLFAREWLKYRYGVFDELGYPNDRLYPAFYGEPVGSLYPLGKPTGCSDVDIHGDSVTSKDGSRSIFLPDMDSNASESLLYLDFLPQVKKLCTHNDGIAPTKQNVLCEYRNAFDIIMDHEDTAMPVHPWPSPAVPNIRWVEEAPRHLIFLLQSSNIPKEVHTVMRTALYNILDLLKRYRVELTTSVILLVPDGVLNEFPPPPLMEVDQIVLDKSYIWDTTAEVGGVCFQCSVDKARELLDDDDLLKFSELLILTDKSESDSGGKRIRNDLGLKYHFIHIGDPDPGKEFENLTHETEGTYQNVLFSGVPAEDIVQLVHALENVFPSLLPWKVSERTFQLNKTGWGSQDVIFTVPKDLNASNVLVRTYLGVHHGLNLYFKSPESTGSFKEYHEDDWELGHVITTTLTEKWEGDWTMRIRGYNEDEQAAVLEILLPLEEMMQPQRLAKDKLEFHVWTSWDHLSASILNNAEKLYPDNPLIIYASLKYGKSPVVASCGDPERKMIELIVEYQDPSRSEMFYPLKSLMMSDDGRGGDEIVIQHLTNSDIQHGDGIFTAYFVDFVREQRRIAYRFKVRINASQESIYVIEDNRTSSLRGLMHPDPNSPVPYCCGSTIGDAVCKEVKGFTSEITGKVLSVHFLTGLRWDLFPPGRVTDFQVSLDLSRDALVFTWSASGDNYTYGTVETYNLYMSAGNRTTELMVEPAGLPAFKAYGDLQTHAFTFSELNITESGSYTFQIRAWDGTQFSKFSNRANIKIYREKGRSGEIKFGSQDKLAIILFAVLIPLALLALGVFLYFFCRKRRAGDKAAKRDFSSYQAGTKQRPEIGDPKPTDNRNFISASEFLQKSGTEPDEKSWKGASPYSYPEKEYTETYEANPSVYAYENRGYKSGGGVGSGLSDSETASVSDGGFNPRSPSKYPAGPSGDVYSIPVPFRHAPAPPTAAPAPRPRTIQMNGNPGPNPGPSHFSPESTSSLARKKRNATLV</sequence>
<dbReference type="Pfam" id="PF08434">
    <property type="entry name" value="CLCA"/>
    <property type="match status" value="1"/>
</dbReference>
<evidence type="ECO:0000259" key="3">
    <source>
        <dbReference type="Pfam" id="PF08434"/>
    </source>
</evidence>
<evidence type="ECO:0000256" key="2">
    <source>
        <dbReference type="SAM" id="Phobius"/>
    </source>
</evidence>
<dbReference type="InterPro" id="IPR013642">
    <property type="entry name" value="CLCA_N"/>
</dbReference>
<dbReference type="Proteomes" id="UP000677054">
    <property type="component" value="Unassembled WGS sequence"/>
</dbReference>